<dbReference type="KEGG" id="pfb:VO64_3357"/>
<accession>A0AAU8U0F9</accession>
<dbReference type="EMBL" id="CP011117">
    <property type="protein sequence ID" value="AKA83903.1"/>
    <property type="molecule type" value="Genomic_DNA"/>
</dbReference>
<reference evidence="1 2" key="1">
    <citation type="journal article" date="2015" name="Genome Announc.">
        <title>Complete Genome Sequence of Biocontrol Strain Pseudomonas fluorescens LBUM223.</title>
        <authorList>
            <person name="Roquigny R."/>
            <person name="Arseneault T."/>
            <person name="Gadkar V.J."/>
            <person name="Novinscak A."/>
            <person name="Joly D.L."/>
            <person name="Filion M."/>
        </authorList>
    </citation>
    <scope>NUCLEOTIDE SEQUENCE [LARGE SCALE GENOMIC DNA]</scope>
    <source>
        <strain evidence="1 2">LBUM223</strain>
    </source>
</reference>
<gene>
    <name evidence="1" type="ORF">VO64_3357</name>
</gene>
<dbReference type="NCBIfam" id="TIGR04111">
    <property type="entry name" value="BcepMu_gp16"/>
    <property type="match status" value="1"/>
</dbReference>
<dbReference type="InterPro" id="IPR026365">
    <property type="entry name" value="BcepMu_gp16"/>
</dbReference>
<dbReference type="Proteomes" id="UP000033099">
    <property type="component" value="Chromosome"/>
</dbReference>
<evidence type="ECO:0000313" key="1">
    <source>
        <dbReference type="EMBL" id="AKA83903.1"/>
    </source>
</evidence>
<organism evidence="1 2">
    <name type="scientific">Pseudomonas synxantha</name>
    <dbReference type="NCBI Taxonomy" id="47883"/>
    <lineage>
        <taxon>Bacteria</taxon>
        <taxon>Pseudomonadati</taxon>
        <taxon>Pseudomonadota</taxon>
        <taxon>Gammaproteobacteria</taxon>
        <taxon>Pseudomonadales</taxon>
        <taxon>Pseudomonadaceae</taxon>
        <taxon>Pseudomonas</taxon>
    </lineage>
</organism>
<name>A0AAU8U0F9_9PSED</name>
<proteinExistence type="predicted"/>
<protein>
    <recommendedName>
        <fullName evidence="3">Phage-associated protein, BcepMu gp16 family</fullName>
    </recommendedName>
</protein>
<evidence type="ECO:0008006" key="3">
    <source>
        <dbReference type="Google" id="ProtNLM"/>
    </source>
</evidence>
<evidence type="ECO:0000313" key="2">
    <source>
        <dbReference type="Proteomes" id="UP000033099"/>
    </source>
</evidence>
<dbReference type="AlphaFoldDB" id="A0AAU8U0F9"/>
<sequence length="221" mass="25113">MAETPCSIRQFGSVVRHSLYKTPNRSLIICRNAAVLLDDAVLSLRQRIKRRRRTPTRQDVRHIKTELNSNVAQVRSCSVTRSGFVVRLCSLRNTQSFRELVLCHAATLPFFLQPRTYLFRKMHLFSSLLFTNAFKCIIVHLTPHETARICTMPNTRITEQARMQAREALEKRGQSAKDFAAQHQLNPSTVYAVLSGQSQCRRGEAHRAAVLLGIKDGVIAQ</sequence>